<dbReference type="AlphaFoldDB" id="A0A433Q7U0"/>
<sequence length="113" mass="12871">MSRTRALQCRPKQVFDHQSWWDCLFNIQEDRSNVYKADPGPMWAISTSTTPNAATLKDVADSRPRHRNGFFGLIEEFQSKLIKEQAAVAQDGGGGRRGRQVINVIFVKFVWTS</sequence>
<dbReference type="EMBL" id="RBNJ01011907">
    <property type="protein sequence ID" value="RUS25835.1"/>
    <property type="molecule type" value="Genomic_DNA"/>
</dbReference>
<protein>
    <submittedName>
        <fullName evidence="1">Uncharacterized protein</fullName>
    </submittedName>
</protein>
<reference evidence="1 2" key="1">
    <citation type="journal article" date="2018" name="New Phytol.">
        <title>Phylogenomics of Endogonaceae and evolution of mycorrhizas within Mucoromycota.</title>
        <authorList>
            <person name="Chang Y."/>
            <person name="Desiro A."/>
            <person name="Na H."/>
            <person name="Sandor L."/>
            <person name="Lipzen A."/>
            <person name="Clum A."/>
            <person name="Barry K."/>
            <person name="Grigoriev I.V."/>
            <person name="Martin F.M."/>
            <person name="Stajich J.E."/>
            <person name="Smith M.E."/>
            <person name="Bonito G."/>
            <person name="Spatafora J.W."/>
        </authorList>
    </citation>
    <scope>NUCLEOTIDE SEQUENCE [LARGE SCALE GENOMIC DNA]</scope>
    <source>
        <strain evidence="1 2">AD002</strain>
    </source>
</reference>
<evidence type="ECO:0000313" key="1">
    <source>
        <dbReference type="EMBL" id="RUS25835.1"/>
    </source>
</evidence>
<accession>A0A433Q7U0</accession>
<name>A0A433Q7U0_9FUNG</name>
<dbReference type="Proteomes" id="UP000274822">
    <property type="component" value="Unassembled WGS sequence"/>
</dbReference>
<gene>
    <name evidence="1" type="ORF">BC938DRAFT_471586</name>
</gene>
<comment type="caution">
    <text evidence="1">The sequence shown here is derived from an EMBL/GenBank/DDBJ whole genome shotgun (WGS) entry which is preliminary data.</text>
</comment>
<keyword evidence="2" id="KW-1185">Reference proteome</keyword>
<proteinExistence type="predicted"/>
<evidence type="ECO:0000313" key="2">
    <source>
        <dbReference type="Proteomes" id="UP000274822"/>
    </source>
</evidence>
<organism evidence="1 2">
    <name type="scientific">Jimgerdemannia flammicorona</name>
    <dbReference type="NCBI Taxonomy" id="994334"/>
    <lineage>
        <taxon>Eukaryota</taxon>
        <taxon>Fungi</taxon>
        <taxon>Fungi incertae sedis</taxon>
        <taxon>Mucoromycota</taxon>
        <taxon>Mucoromycotina</taxon>
        <taxon>Endogonomycetes</taxon>
        <taxon>Endogonales</taxon>
        <taxon>Endogonaceae</taxon>
        <taxon>Jimgerdemannia</taxon>
    </lineage>
</organism>